<proteinExistence type="predicted"/>
<dbReference type="SUPFAM" id="SSF52047">
    <property type="entry name" value="RNI-like"/>
    <property type="match status" value="1"/>
</dbReference>
<protein>
    <recommendedName>
        <fullName evidence="3">F-box domain-containing protein</fullName>
    </recommendedName>
</protein>
<evidence type="ECO:0000313" key="2">
    <source>
        <dbReference type="Proteomes" id="UP000541558"/>
    </source>
</evidence>
<gene>
    <name evidence="1" type="ORF">D9611_005888</name>
</gene>
<dbReference type="EMBL" id="JAACJK010000002">
    <property type="protein sequence ID" value="KAF5340974.1"/>
    <property type="molecule type" value="Genomic_DNA"/>
</dbReference>
<evidence type="ECO:0008006" key="3">
    <source>
        <dbReference type="Google" id="ProtNLM"/>
    </source>
</evidence>
<name>A0A8H5CGQ5_9AGAR</name>
<accession>A0A8H5CGQ5</accession>
<organism evidence="1 2">
    <name type="scientific">Ephemerocybe angulata</name>
    <dbReference type="NCBI Taxonomy" id="980116"/>
    <lineage>
        <taxon>Eukaryota</taxon>
        <taxon>Fungi</taxon>
        <taxon>Dikarya</taxon>
        <taxon>Basidiomycota</taxon>
        <taxon>Agaricomycotina</taxon>
        <taxon>Agaricomycetes</taxon>
        <taxon>Agaricomycetidae</taxon>
        <taxon>Agaricales</taxon>
        <taxon>Agaricineae</taxon>
        <taxon>Psathyrellaceae</taxon>
        <taxon>Ephemerocybe</taxon>
    </lineage>
</organism>
<reference evidence="1 2" key="1">
    <citation type="journal article" date="2020" name="ISME J.">
        <title>Uncovering the hidden diversity of litter-decomposition mechanisms in mushroom-forming fungi.</title>
        <authorList>
            <person name="Floudas D."/>
            <person name="Bentzer J."/>
            <person name="Ahren D."/>
            <person name="Johansson T."/>
            <person name="Persson P."/>
            <person name="Tunlid A."/>
        </authorList>
    </citation>
    <scope>NUCLEOTIDE SEQUENCE [LARGE SCALE GENOMIC DNA]</scope>
    <source>
        <strain evidence="1 2">CBS 175.51</strain>
    </source>
</reference>
<dbReference type="Proteomes" id="UP000541558">
    <property type="component" value="Unassembled WGS sequence"/>
</dbReference>
<dbReference type="AlphaFoldDB" id="A0A8H5CGQ5"/>
<sequence>MTPVVLAGESDGLAQSATGPITQDLERMNLGGESGSLLMDKVPQELLIEIFQFAVVAHGGRANAVNPLFLGKICRSWRATVFENCTFWQEVNLLINPHCSTQISLLAEWTARAGSLPLSVSIVDPNGLLSTEEELTRLLGLIRSLSPRTNSLALETPIPFYDEWQNSGLADYSWPLLSNLSLSTTKGGSDLSDPESKLDFPSCPMLTTATITSFYHCYISLPWRTLVHLRFDSVFCSELYTAFQSCTSLETLKAHKIVEDNALVGDATLHRPLKSLTLKLERYEGHSKECCRIFNSLRIPELRTLKITLGPIRPAAKVHRFNMYPCISQSRCQLSELSIEGASLKEQIFLDCLRLLPSLSTLRLSNNAWLDAQSQPTLLGPSFLMFILATGPAQPPILPNLKALTFVGSVVKFSAALLVELLATRWDNLGDEVGELATLQSVVFAPDPSGHIWEVSEGQEAVFEEWRQRGYGIKVGGRTEVLIPR</sequence>
<comment type="caution">
    <text evidence="1">The sequence shown here is derived from an EMBL/GenBank/DDBJ whole genome shotgun (WGS) entry which is preliminary data.</text>
</comment>
<keyword evidence="2" id="KW-1185">Reference proteome</keyword>
<evidence type="ECO:0000313" key="1">
    <source>
        <dbReference type="EMBL" id="KAF5340974.1"/>
    </source>
</evidence>
<dbReference type="OrthoDB" id="3270987at2759"/>